<evidence type="ECO:0000256" key="9">
    <source>
        <dbReference type="ARBA" id="ARBA00022722"/>
    </source>
</evidence>
<evidence type="ECO:0000256" key="10">
    <source>
        <dbReference type="ARBA" id="ARBA00022723"/>
    </source>
</evidence>
<feature type="binding site" evidence="14 15">
    <location>
        <position position="192"/>
    </location>
    <ligand>
        <name>a divalent metal cation</name>
        <dbReference type="ChEBI" id="CHEBI:60240"/>
    </ligand>
</feature>
<proteinExistence type="inferred from homology"/>
<dbReference type="Gene3D" id="3.30.310.10">
    <property type="entry name" value="TATA-Binding Protein"/>
    <property type="match status" value="1"/>
</dbReference>
<evidence type="ECO:0000256" key="7">
    <source>
        <dbReference type="ARBA" id="ARBA00021407"/>
    </source>
</evidence>
<dbReference type="Pfam" id="PF01351">
    <property type="entry name" value="RNase_HII"/>
    <property type="match status" value="1"/>
</dbReference>
<keyword evidence="18" id="KW-1185">Reference proteome</keyword>
<keyword evidence="13 14" id="KW-0460">Magnesium</keyword>
<gene>
    <name evidence="14" type="primary">rnhC</name>
    <name evidence="17" type="ORF">M8044_000338</name>
</gene>
<accession>A0ABT5LAG1</accession>
<evidence type="ECO:0000256" key="3">
    <source>
        <dbReference type="ARBA" id="ARBA00004065"/>
    </source>
</evidence>
<dbReference type="HAMAP" id="MF_00053">
    <property type="entry name" value="RNase_HIII"/>
    <property type="match status" value="1"/>
</dbReference>
<keyword evidence="8 14" id="KW-0963">Cytoplasm</keyword>
<dbReference type="PIRSF" id="PIRSF037748">
    <property type="entry name" value="RnhC"/>
    <property type="match status" value="1"/>
</dbReference>
<evidence type="ECO:0000256" key="13">
    <source>
        <dbReference type="ARBA" id="ARBA00022842"/>
    </source>
</evidence>
<comment type="cofactor">
    <cofactor evidence="14 15">
        <name>Mn(2+)</name>
        <dbReference type="ChEBI" id="CHEBI:29035"/>
    </cofactor>
    <cofactor evidence="14 15">
        <name>Mg(2+)</name>
        <dbReference type="ChEBI" id="CHEBI:18420"/>
    </cofactor>
    <text evidence="14 15">Manganese or magnesium. Binds 1 divalent metal ion per monomer in the absence of substrate. May bind a second metal ion after substrate binding.</text>
</comment>
<evidence type="ECO:0000256" key="14">
    <source>
        <dbReference type="HAMAP-Rule" id="MF_00053"/>
    </source>
</evidence>
<evidence type="ECO:0000256" key="2">
    <source>
        <dbReference type="ARBA" id="ARBA00001946"/>
    </source>
</evidence>
<evidence type="ECO:0000259" key="16">
    <source>
        <dbReference type="PROSITE" id="PS51975"/>
    </source>
</evidence>
<evidence type="ECO:0000256" key="1">
    <source>
        <dbReference type="ARBA" id="ARBA00000077"/>
    </source>
</evidence>
<dbReference type="PROSITE" id="PS51975">
    <property type="entry name" value="RNASE_H_2"/>
    <property type="match status" value="1"/>
</dbReference>
<comment type="subcellular location">
    <subcellularLocation>
        <location evidence="4 14">Cytoplasm</location>
    </subcellularLocation>
</comment>
<comment type="similarity">
    <text evidence="5 14">Belongs to the RNase HII family. RnhC subfamily.</text>
</comment>
<reference evidence="17 18" key="1">
    <citation type="journal article" date="2023" name="Plant">
        <title>Draft Genome Sequence Resource of CBPPT1, a 'Candidatus Phytoplasma trifolii'-Related Strain Associated with Potato Purple Top Disease in the Columbia Basin, U.S.A.</title>
        <authorList>
            <person name="Wei W."/>
            <person name="Shao J."/>
            <person name="Bottner-Parker K.D."/>
            <person name="Zhao Y."/>
        </authorList>
    </citation>
    <scope>NUCLEOTIDE SEQUENCE [LARGE SCALE GENOMIC DNA]</scope>
    <source>
        <strain evidence="17 18">CBPPT1</strain>
    </source>
</reference>
<evidence type="ECO:0000256" key="4">
    <source>
        <dbReference type="ARBA" id="ARBA00004496"/>
    </source>
</evidence>
<comment type="cofactor">
    <cofactor evidence="2">
        <name>Mg(2+)</name>
        <dbReference type="ChEBI" id="CHEBI:18420"/>
    </cofactor>
</comment>
<dbReference type="InterPro" id="IPR036397">
    <property type="entry name" value="RNaseH_sf"/>
</dbReference>
<evidence type="ECO:0000256" key="12">
    <source>
        <dbReference type="ARBA" id="ARBA00022801"/>
    </source>
</evidence>
<comment type="caution">
    <text evidence="17">The sequence shown here is derived from an EMBL/GenBank/DDBJ whole genome shotgun (WGS) entry which is preliminary data.</text>
</comment>
<keyword evidence="11 14" id="KW-0255">Endonuclease</keyword>
<dbReference type="PANTHER" id="PTHR10954">
    <property type="entry name" value="RIBONUCLEASE H2 SUBUNIT A"/>
    <property type="match status" value="1"/>
</dbReference>
<dbReference type="CDD" id="cd06590">
    <property type="entry name" value="RNase_HII_bacteria_HIII_like"/>
    <property type="match status" value="1"/>
</dbReference>
<dbReference type="SUPFAM" id="SSF53098">
    <property type="entry name" value="Ribonuclease H-like"/>
    <property type="match status" value="1"/>
</dbReference>
<feature type="domain" description="RNase H type-2" evidence="16">
    <location>
        <begin position="81"/>
        <end position="295"/>
    </location>
</feature>
<dbReference type="InterPro" id="IPR012295">
    <property type="entry name" value="TBP_dom_sf"/>
</dbReference>
<dbReference type="EMBL" id="JANHJP010000005">
    <property type="protein sequence ID" value="MDC9032116.1"/>
    <property type="molecule type" value="Genomic_DNA"/>
</dbReference>
<comment type="catalytic activity">
    <reaction evidence="1 14 15">
        <text>Endonucleolytic cleavage to 5'-phosphomonoester.</text>
        <dbReference type="EC" id="3.1.26.4"/>
    </reaction>
</comment>
<dbReference type="RefSeq" id="WP_273585325.1">
    <property type="nucleotide sequence ID" value="NZ_JANHJP010000005.1"/>
</dbReference>
<dbReference type="NCBIfam" id="TIGR00716">
    <property type="entry name" value="rnhC"/>
    <property type="match status" value="1"/>
</dbReference>
<comment type="function">
    <text evidence="3 14">Endonuclease that specifically degrades the RNA of RNA-DNA hybrids.</text>
</comment>
<keyword evidence="9 14" id="KW-0540">Nuclease</keyword>
<dbReference type="Proteomes" id="UP001221763">
    <property type="component" value="Unassembled WGS sequence"/>
</dbReference>
<dbReference type="InterPro" id="IPR012337">
    <property type="entry name" value="RNaseH-like_sf"/>
</dbReference>
<feature type="binding site" evidence="14 15">
    <location>
        <position position="87"/>
    </location>
    <ligand>
        <name>a divalent metal cation</name>
        <dbReference type="ChEBI" id="CHEBI:60240"/>
    </ligand>
</feature>
<dbReference type="InterPro" id="IPR024568">
    <property type="entry name" value="RNase_HIII_N"/>
</dbReference>
<evidence type="ECO:0000256" key="8">
    <source>
        <dbReference type="ARBA" id="ARBA00022490"/>
    </source>
</evidence>
<evidence type="ECO:0000256" key="5">
    <source>
        <dbReference type="ARBA" id="ARBA00008378"/>
    </source>
</evidence>
<evidence type="ECO:0000256" key="11">
    <source>
        <dbReference type="ARBA" id="ARBA00022759"/>
    </source>
</evidence>
<dbReference type="InterPro" id="IPR024567">
    <property type="entry name" value="RNase_HII/HIII_dom"/>
</dbReference>
<dbReference type="PANTHER" id="PTHR10954:SF23">
    <property type="entry name" value="RIBONUCLEASE"/>
    <property type="match status" value="1"/>
</dbReference>
<organism evidence="17 18">
    <name type="scientific">Columbia Basin potato purple top phytoplasma</name>
    <dbReference type="NCBI Taxonomy" id="307134"/>
    <lineage>
        <taxon>Bacteria</taxon>
        <taxon>Bacillati</taxon>
        <taxon>Mycoplasmatota</taxon>
        <taxon>Mollicutes</taxon>
        <taxon>Acholeplasmatales</taxon>
        <taxon>Acholeplasmataceae</taxon>
        <taxon>Candidatus Phytoplasma</taxon>
        <taxon>16SrVI (Clover proliferation group)</taxon>
    </lineage>
</organism>
<evidence type="ECO:0000256" key="6">
    <source>
        <dbReference type="ARBA" id="ARBA00012180"/>
    </source>
</evidence>
<sequence>MDQVYVFKDLNPEKLEILKNKFEKFLIKNSQKNIFLIINTTQVRITCYNNGTCLLQGNEVNKAAEYIKKILHLDNYEYSNKNIIGSDEVGTGDVFGPIVVCSVLVKPEQISFLKQIGVKDSKKLSLHRINEIISHIKDKIIYSIQILSPSKYNFLYKNYGFNNIKALLALSHNKAILELFQKHKEQAIVILDQFVSSKNYFHYLRNEKEVYKEIIFETKAESKYLSVALASILARRYFLKEMLNLSNEIGINLLLGAGVQVDEQINQIYKKNKNLIYFQKIAKCNFKNIKKYFEV</sequence>
<name>A0ABT5LAG1_9MOLU</name>
<evidence type="ECO:0000313" key="18">
    <source>
        <dbReference type="Proteomes" id="UP001221763"/>
    </source>
</evidence>
<feature type="binding site" evidence="14 15">
    <location>
        <position position="88"/>
    </location>
    <ligand>
        <name>a divalent metal cation</name>
        <dbReference type="ChEBI" id="CHEBI:60240"/>
    </ligand>
</feature>
<protein>
    <recommendedName>
        <fullName evidence="7 14">Ribonuclease HIII</fullName>
        <shortName evidence="14">RNase HIII</shortName>
        <ecNumber evidence="6 14">3.1.26.4</ecNumber>
    </recommendedName>
</protein>
<keyword evidence="10 14" id="KW-0479">Metal-binding</keyword>
<evidence type="ECO:0000313" key="17">
    <source>
        <dbReference type="EMBL" id="MDC9032116.1"/>
    </source>
</evidence>
<dbReference type="Gene3D" id="3.30.420.10">
    <property type="entry name" value="Ribonuclease H-like superfamily/Ribonuclease H"/>
    <property type="match status" value="1"/>
</dbReference>
<dbReference type="Pfam" id="PF11858">
    <property type="entry name" value="DUF3378"/>
    <property type="match status" value="1"/>
</dbReference>
<dbReference type="InterPro" id="IPR004641">
    <property type="entry name" value="RNase_HIII"/>
</dbReference>
<dbReference type="InterPro" id="IPR001352">
    <property type="entry name" value="RNase_HII/HIII"/>
</dbReference>
<keyword evidence="12 14" id="KW-0378">Hydrolase</keyword>
<evidence type="ECO:0000256" key="15">
    <source>
        <dbReference type="PROSITE-ProRule" id="PRU01319"/>
    </source>
</evidence>
<dbReference type="EC" id="3.1.26.4" evidence="6 14"/>